<dbReference type="InterPro" id="IPR050951">
    <property type="entry name" value="Retrovirus_Pol_polyprotein"/>
</dbReference>
<protein>
    <recommendedName>
        <fullName evidence="8">Integrase catalytic domain-containing protein</fullName>
    </recommendedName>
</protein>
<evidence type="ECO:0000256" key="3">
    <source>
        <dbReference type="ARBA" id="ARBA00022722"/>
    </source>
</evidence>
<keyword evidence="1" id="KW-0808">Transferase</keyword>
<organism evidence="9 10">
    <name type="scientific">Mytilus edulis</name>
    <name type="common">Blue mussel</name>
    <dbReference type="NCBI Taxonomy" id="6550"/>
    <lineage>
        <taxon>Eukaryota</taxon>
        <taxon>Metazoa</taxon>
        <taxon>Spiralia</taxon>
        <taxon>Lophotrochozoa</taxon>
        <taxon>Mollusca</taxon>
        <taxon>Bivalvia</taxon>
        <taxon>Autobranchia</taxon>
        <taxon>Pteriomorphia</taxon>
        <taxon>Mytilida</taxon>
        <taxon>Mytiloidea</taxon>
        <taxon>Mytilidae</taxon>
        <taxon>Mytilinae</taxon>
        <taxon>Mytilus</taxon>
    </lineage>
</organism>
<gene>
    <name evidence="9" type="ORF">MEDL_63954</name>
</gene>
<reference evidence="9" key="1">
    <citation type="submission" date="2021-03" db="EMBL/GenBank/DDBJ databases">
        <authorList>
            <person name="Bekaert M."/>
        </authorList>
    </citation>
    <scope>NUCLEOTIDE SEQUENCE</scope>
</reference>
<keyword evidence="2" id="KW-0548">Nucleotidyltransferase</keyword>
<feature type="domain" description="Integrase catalytic" evidence="8">
    <location>
        <begin position="516"/>
        <end position="669"/>
    </location>
</feature>
<dbReference type="InterPro" id="IPR012337">
    <property type="entry name" value="RNaseH-like_sf"/>
</dbReference>
<dbReference type="GO" id="GO:0003964">
    <property type="term" value="F:RNA-directed DNA polymerase activity"/>
    <property type="evidence" value="ECO:0007669"/>
    <property type="project" value="UniProtKB-KW"/>
</dbReference>
<dbReference type="PANTHER" id="PTHR37984">
    <property type="entry name" value="PROTEIN CBG26694"/>
    <property type="match status" value="1"/>
</dbReference>
<keyword evidence="5" id="KW-0378">Hydrolase</keyword>
<dbReference type="InterPro" id="IPR000477">
    <property type="entry name" value="RT_dom"/>
</dbReference>
<keyword evidence="4" id="KW-0255">Endonuclease</keyword>
<dbReference type="GO" id="GO:0003676">
    <property type="term" value="F:nucleic acid binding"/>
    <property type="evidence" value="ECO:0007669"/>
    <property type="project" value="InterPro"/>
</dbReference>
<dbReference type="SUPFAM" id="SSF56672">
    <property type="entry name" value="DNA/RNA polymerases"/>
    <property type="match status" value="1"/>
</dbReference>
<dbReference type="Pfam" id="PF00078">
    <property type="entry name" value="RVT_1"/>
    <property type="match status" value="1"/>
</dbReference>
<dbReference type="Pfam" id="PF17917">
    <property type="entry name" value="RT_RNaseH"/>
    <property type="match status" value="1"/>
</dbReference>
<dbReference type="SUPFAM" id="SSF53098">
    <property type="entry name" value="Ribonuclease H-like"/>
    <property type="match status" value="1"/>
</dbReference>
<dbReference type="EMBL" id="CAJPWZ010003116">
    <property type="protein sequence ID" value="CAG2252347.1"/>
    <property type="molecule type" value="Genomic_DNA"/>
</dbReference>
<dbReference type="InterPro" id="IPR001584">
    <property type="entry name" value="Integrase_cat-core"/>
</dbReference>
<dbReference type="GO" id="GO:0015074">
    <property type="term" value="P:DNA integration"/>
    <property type="evidence" value="ECO:0007669"/>
    <property type="project" value="InterPro"/>
</dbReference>
<evidence type="ECO:0000313" key="9">
    <source>
        <dbReference type="EMBL" id="CAG2252347.1"/>
    </source>
</evidence>
<dbReference type="PROSITE" id="PS50994">
    <property type="entry name" value="INTEGRASE"/>
    <property type="match status" value="1"/>
</dbReference>
<accession>A0A8S3V7A5</accession>
<evidence type="ECO:0000256" key="2">
    <source>
        <dbReference type="ARBA" id="ARBA00022695"/>
    </source>
</evidence>
<proteinExistence type="predicted"/>
<dbReference type="GO" id="GO:0016787">
    <property type="term" value="F:hydrolase activity"/>
    <property type="evidence" value="ECO:0007669"/>
    <property type="project" value="UniProtKB-KW"/>
</dbReference>
<evidence type="ECO:0000313" key="10">
    <source>
        <dbReference type="Proteomes" id="UP000683360"/>
    </source>
</evidence>
<keyword evidence="6" id="KW-0695">RNA-directed DNA polymerase</keyword>
<keyword evidence="3" id="KW-0540">Nuclease</keyword>
<dbReference type="Gene3D" id="3.10.20.370">
    <property type="match status" value="1"/>
</dbReference>
<dbReference type="CDD" id="cd01647">
    <property type="entry name" value="RT_LTR"/>
    <property type="match status" value="1"/>
</dbReference>
<name>A0A8S3V7A5_MYTED</name>
<comment type="caution">
    <text evidence="9">The sequence shown here is derived from an EMBL/GenBank/DDBJ whole genome shotgun (WGS) entry which is preliminary data.</text>
</comment>
<dbReference type="FunFam" id="3.30.420.10:FF:000032">
    <property type="entry name" value="Retrovirus-related Pol polyprotein from transposon 297-like Protein"/>
    <property type="match status" value="1"/>
</dbReference>
<dbReference type="InterPro" id="IPR036397">
    <property type="entry name" value="RNaseH_sf"/>
</dbReference>
<evidence type="ECO:0000256" key="5">
    <source>
        <dbReference type="ARBA" id="ARBA00022801"/>
    </source>
</evidence>
<dbReference type="Proteomes" id="UP000683360">
    <property type="component" value="Unassembled WGS sequence"/>
</dbReference>
<dbReference type="Gene3D" id="3.30.420.10">
    <property type="entry name" value="Ribonuclease H-like superfamily/Ribonuclease H"/>
    <property type="match status" value="1"/>
</dbReference>
<keyword evidence="10" id="KW-1185">Reference proteome</keyword>
<sequence>MGTHKIKLKDERPIREPPRRIPIYKRQALEEEVKKLEEKGLIEKSNSPWSSQTVMVQKKDGSWRMCVDYRKLNEKTIKDAYPLARIDENLDTLEGAEWYSSLDLDMAYHQKDKKFHWNQDCEDSFLELKNKLMSAPILAFPQVGGNNFILDTDASAYAIGAVLSQVQDGKERVIAYGSRCLDKAERNYCVTRREMLAVVFFTKYFKHYLLGRKFLLRTDHGSLTWLQRFREPDGQIHRWIQQLSQFHLVIEHRPGNKHGNADAMSRLVTSDGEICKQCAMPWNYSYSGPVKSEIKEMKEGEVATLSDESENESERPERAGTPDRADVPDHSSPGQDENAPGGASPVRKGRKPNRPKQAKQKKKPSSELDNLEFIRQQQEEDDVLKEILKLKLDDREKPEREEICRESRDFKSYIARWEQLVVKNDVLCLLWQEDVGKPRLKICIPRLITDEVLWYLHDAKTAGHQGVAKTLEKAKISPFYWQGMRKSVKYYVSKCEICGERKNPAFKKRHPLKSHVVGAPFERIATDIAGPYPLTDKGNKYILVVADYFSKLTEIYAIQDIRAETVADTIFRGWIKRYGCPMQLHSDQGRQYESLLFQELCKLMEVKKTRTTPLHPRSDGMVERMNKTINDMLSKYIKPHQRDWDEYLDYLMMVYNSTPHQSTGFTHTT</sequence>
<dbReference type="InterPro" id="IPR041373">
    <property type="entry name" value="RT_RNaseH"/>
</dbReference>
<dbReference type="Gene3D" id="3.10.10.10">
    <property type="entry name" value="HIV Type 1 Reverse Transcriptase, subunit A, domain 1"/>
    <property type="match status" value="1"/>
</dbReference>
<evidence type="ECO:0000256" key="7">
    <source>
        <dbReference type="SAM" id="MobiDB-lite"/>
    </source>
</evidence>
<dbReference type="InterPro" id="IPR043502">
    <property type="entry name" value="DNA/RNA_pol_sf"/>
</dbReference>
<dbReference type="FunFam" id="1.10.340.70:FF:000001">
    <property type="entry name" value="Retrovirus-related Pol polyprotein from transposon gypsy-like Protein"/>
    <property type="match status" value="1"/>
</dbReference>
<dbReference type="PANTHER" id="PTHR37984:SF5">
    <property type="entry name" value="PROTEIN NYNRIN-LIKE"/>
    <property type="match status" value="1"/>
</dbReference>
<dbReference type="GO" id="GO:0004519">
    <property type="term" value="F:endonuclease activity"/>
    <property type="evidence" value="ECO:0007669"/>
    <property type="project" value="UniProtKB-KW"/>
</dbReference>
<dbReference type="Pfam" id="PF17921">
    <property type="entry name" value="Integrase_H2C2"/>
    <property type="match status" value="1"/>
</dbReference>
<dbReference type="Pfam" id="PF00665">
    <property type="entry name" value="rve"/>
    <property type="match status" value="1"/>
</dbReference>
<dbReference type="InterPro" id="IPR041588">
    <property type="entry name" value="Integrase_H2C2"/>
</dbReference>
<evidence type="ECO:0000259" key="8">
    <source>
        <dbReference type="PROSITE" id="PS50994"/>
    </source>
</evidence>
<dbReference type="OrthoDB" id="116078at2759"/>
<evidence type="ECO:0000256" key="1">
    <source>
        <dbReference type="ARBA" id="ARBA00022679"/>
    </source>
</evidence>
<evidence type="ECO:0000256" key="4">
    <source>
        <dbReference type="ARBA" id="ARBA00022759"/>
    </source>
</evidence>
<feature type="compositionally biased region" description="Basic residues" evidence="7">
    <location>
        <begin position="347"/>
        <end position="363"/>
    </location>
</feature>
<dbReference type="AlphaFoldDB" id="A0A8S3V7A5"/>
<dbReference type="FunFam" id="3.10.20.370:FF:000001">
    <property type="entry name" value="Retrovirus-related Pol polyprotein from transposon 17.6-like protein"/>
    <property type="match status" value="1"/>
</dbReference>
<evidence type="ECO:0000256" key="6">
    <source>
        <dbReference type="ARBA" id="ARBA00022918"/>
    </source>
</evidence>
<feature type="region of interest" description="Disordered" evidence="7">
    <location>
        <begin position="299"/>
        <end position="371"/>
    </location>
</feature>
<feature type="compositionally biased region" description="Basic and acidic residues" evidence="7">
    <location>
        <begin position="312"/>
        <end position="329"/>
    </location>
</feature>
<dbReference type="CDD" id="cd09274">
    <property type="entry name" value="RNase_HI_RT_Ty3"/>
    <property type="match status" value="1"/>
</dbReference>
<dbReference type="Gene3D" id="1.10.340.70">
    <property type="match status" value="1"/>
</dbReference>